<evidence type="ECO:0000313" key="3">
    <source>
        <dbReference type="Proteomes" id="UP000630615"/>
    </source>
</evidence>
<proteinExistence type="predicted"/>
<protein>
    <submittedName>
        <fullName evidence="2">Uncharacterized protein</fullName>
    </submittedName>
</protein>
<keyword evidence="1" id="KW-1133">Transmembrane helix</keyword>
<keyword evidence="1" id="KW-0812">Transmembrane</keyword>
<sequence>MLLITLLFFLLVFLFSFIGIILSIRNDKKKDNRSYFSYVYAAIVFLILIFIINVTINYKDIPTGPQINIAIQGEVTKL</sequence>
<comment type="caution">
    <text evidence="2">The sequence shown here is derived from an EMBL/GenBank/DDBJ whole genome shotgun (WGS) entry which is preliminary data.</text>
</comment>
<organism evidence="2 3">
    <name type="scientific">Enterococcus wangshanyuanii</name>
    <dbReference type="NCBI Taxonomy" id="2005703"/>
    <lineage>
        <taxon>Bacteria</taxon>
        <taxon>Bacillati</taxon>
        <taxon>Bacillota</taxon>
        <taxon>Bacilli</taxon>
        <taxon>Lactobacillales</taxon>
        <taxon>Enterococcaceae</taxon>
        <taxon>Enterococcus</taxon>
    </lineage>
</organism>
<evidence type="ECO:0000256" key="1">
    <source>
        <dbReference type="SAM" id="Phobius"/>
    </source>
</evidence>
<dbReference type="RefSeq" id="WP_188634557.1">
    <property type="nucleotide sequence ID" value="NZ_BMKI01000030.1"/>
</dbReference>
<feature type="transmembrane region" description="Helical" evidence="1">
    <location>
        <begin position="6"/>
        <end position="24"/>
    </location>
</feature>
<keyword evidence="3" id="KW-1185">Reference proteome</keyword>
<feature type="transmembrane region" description="Helical" evidence="1">
    <location>
        <begin position="36"/>
        <end position="56"/>
    </location>
</feature>
<evidence type="ECO:0000313" key="2">
    <source>
        <dbReference type="EMBL" id="GGD05959.1"/>
    </source>
</evidence>
<name>A0ABQ1PWN0_9ENTE</name>
<reference evidence="3" key="1">
    <citation type="journal article" date="2019" name="Int. J. Syst. Evol. Microbiol.">
        <title>The Global Catalogue of Microorganisms (GCM) 10K type strain sequencing project: providing services to taxonomists for standard genome sequencing and annotation.</title>
        <authorList>
            <consortium name="The Broad Institute Genomics Platform"/>
            <consortium name="The Broad Institute Genome Sequencing Center for Infectious Disease"/>
            <person name="Wu L."/>
            <person name="Ma J."/>
        </authorList>
    </citation>
    <scope>NUCLEOTIDE SEQUENCE [LARGE SCALE GENOMIC DNA]</scope>
    <source>
        <strain evidence="3">CGMCC 1.15942</strain>
    </source>
</reference>
<keyword evidence="1" id="KW-0472">Membrane</keyword>
<accession>A0ABQ1PWN0</accession>
<gene>
    <name evidence="2" type="ORF">GCM10011573_39200</name>
</gene>
<dbReference type="EMBL" id="BMKI01000030">
    <property type="protein sequence ID" value="GGD05959.1"/>
    <property type="molecule type" value="Genomic_DNA"/>
</dbReference>
<dbReference type="Proteomes" id="UP000630615">
    <property type="component" value="Unassembled WGS sequence"/>
</dbReference>